<dbReference type="RefSeq" id="WP_151356436.1">
    <property type="nucleotide sequence ID" value="NZ_CP104863.1"/>
</dbReference>
<name>A0A0F5ZNT2_STEMA</name>
<dbReference type="Proteomes" id="UP000243478">
    <property type="component" value="Unassembled WGS sequence"/>
</dbReference>
<accession>A0A0F5ZNT2</accession>
<comment type="caution">
    <text evidence="4">The sequence shown here is derived from an EMBL/GenBank/DDBJ whole genome shotgun (WGS) entry which is preliminary data.</text>
</comment>
<dbReference type="GO" id="GO:0005829">
    <property type="term" value="C:cytosol"/>
    <property type="evidence" value="ECO:0007669"/>
    <property type="project" value="TreeGrafter"/>
</dbReference>
<proteinExistence type="inferred from homology"/>
<comment type="similarity">
    <text evidence="1">Belongs to the NAD(P)H dehydrogenase (quinone) family.</text>
</comment>
<dbReference type="GO" id="GO:0003955">
    <property type="term" value="F:NAD(P)H dehydrogenase (quinone) activity"/>
    <property type="evidence" value="ECO:0007669"/>
    <property type="project" value="TreeGrafter"/>
</dbReference>
<evidence type="ECO:0000313" key="5">
    <source>
        <dbReference type="Proteomes" id="UP000243478"/>
    </source>
</evidence>
<dbReference type="InterPro" id="IPR029039">
    <property type="entry name" value="Flavoprotein-like_sf"/>
</dbReference>
<organism evidence="4 5">
    <name type="scientific">Stenotrophomonas maltophilia</name>
    <name type="common">Pseudomonas maltophilia</name>
    <name type="synonym">Xanthomonas maltophilia</name>
    <dbReference type="NCBI Taxonomy" id="40324"/>
    <lineage>
        <taxon>Bacteria</taxon>
        <taxon>Pseudomonadati</taxon>
        <taxon>Pseudomonadota</taxon>
        <taxon>Gammaproteobacteria</taxon>
        <taxon>Lysobacterales</taxon>
        <taxon>Lysobacteraceae</taxon>
        <taxon>Stenotrophomonas</taxon>
        <taxon>Stenotrophomonas maltophilia group</taxon>
    </lineage>
</organism>
<dbReference type="AlphaFoldDB" id="A0A0F5ZNT2"/>
<sequence>MSRSILILLGHPDRNSLCGALAQRYATAAENAGHRVRLIALGDLQFDPVLRHGYRQIQPLEADLQDAAEAIEACDHLVLVYPTWWGAMPALLKGFFDRVLLPGYAFRYRRDSVWWDRLLAGRSARVITTLDTPPWYYRWIYRDPGVAQIRATILQFCGIHPVRVSRLGAVRSSTPAQRSKWLALAADLGSRAW</sequence>
<evidence type="ECO:0000259" key="3">
    <source>
        <dbReference type="Pfam" id="PF02525"/>
    </source>
</evidence>
<evidence type="ECO:0000256" key="2">
    <source>
        <dbReference type="ARBA" id="ARBA00023002"/>
    </source>
</evidence>
<protein>
    <submittedName>
        <fullName evidence="4">NADPH-quinone reductase</fullName>
    </submittedName>
</protein>
<feature type="domain" description="Flavodoxin-like fold" evidence="3">
    <location>
        <begin position="4"/>
        <end position="175"/>
    </location>
</feature>
<dbReference type="PATRIC" id="fig|40324.63.peg.3481"/>
<dbReference type="InterPro" id="IPR051545">
    <property type="entry name" value="NAD(P)H_dehydrogenase_qn"/>
</dbReference>
<evidence type="ECO:0000313" key="4">
    <source>
        <dbReference type="EMBL" id="KKD57348.1"/>
    </source>
</evidence>
<evidence type="ECO:0000256" key="1">
    <source>
        <dbReference type="ARBA" id="ARBA00006252"/>
    </source>
</evidence>
<dbReference type="EMBL" id="JZRZ01000017">
    <property type="protein sequence ID" value="KKD57348.1"/>
    <property type="molecule type" value="Genomic_DNA"/>
</dbReference>
<dbReference type="InterPro" id="IPR003680">
    <property type="entry name" value="Flavodoxin_fold"/>
</dbReference>
<dbReference type="PANTHER" id="PTHR10204">
    <property type="entry name" value="NAD P H OXIDOREDUCTASE-RELATED"/>
    <property type="match status" value="1"/>
</dbReference>
<keyword evidence="2" id="KW-0560">Oxidoreductase</keyword>
<gene>
    <name evidence="4" type="ORF">VM57_09425</name>
</gene>
<dbReference type="SUPFAM" id="SSF52218">
    <property type="entry name" value="Flavoproteins"/>
    <property type="match status" value="1"/>
</dbReference>
<reference evidence="4 5" key="1">
    <citation type="submission" date="2015-03" db="EMBL/GenBank/DDBJ databases">
        <title>Draft genome of Stenotrophomonas maltophila isolated from urine specimen.</title>
        <authorList>
            <person name="Murugan N."/>
            <person name="Malathi J."/>
            <person name="Umashankar V."/>
            <person name="Madhavan H."/>
        </authorList>
    </citation>
    <scope>NUCLEOTIDE SEQUENCE [LARGE SCALE GENOMIC DNA]</scope>
    <source>
        <strain evidence="4 5">JMNMN1</strain>
    </source>
</reference>
<dbReference type="Gene3D" id="3.40.50.360">
    <property type="match status" value="1"/>
</dbReference>
<dbReference type="PANTHER" id="PTHR10204:SF34">
    <property type="entry name" value="NAD(P)H DEHYDROGENASE [QUINONE] 1 ISOFORM 1"/>
    <property type="match status" value="1"/>
</dbReference>
<dbReference type="Pfam" id="PF02525">
    <property type="entry name" value="Flavodoxin_2"/>
    <property type="match status" value="1"/>
</dbReference>